<dbReference type="PANTHER" id="PTHR47016">
    <property type="entry name" value="ATP-DEPENDENT CLP PROTEASE ATP-BINDING SUBUNIT CLPT1, CHLOROPLASTIC"/>
    <property type="match status" value="1"/>
</dbReference>
<evidence type="ECO:0000313" key="4">
    <source>
        <dbReference type="Proteomes" id="UP001595859"/>
    </source>
</evidence>
<dbReference type="GO" id="GO:0006508">
    <property type="term" value="P:proteolysis"/>
    <property type="evidence" value="ECO:0007669"/>
    <property type="project" value="UniProtKB-KW"/>
</dbReference>
<dbReference type="RefSeq" id="WP_378057087.1">
    <property type="nucleotide sequence ID" value="NZ_JBHSIS010000007.1"/>
</dbReference>
<organism evidence="3 4">
    <name type="scientific">Actinophytocola glycyrrhizae</name>
    <dbReference type="NCBI Taxonomy" id="2044873"/>
    <lineage>
        <taxon>Bacteria</taxon>
        <taxon>Bacillati</taxon>
        <taxon>Actinomycetota</taxon>
        <taxon>Actinomycetes</taxon>
        <taxon>Pseudonocardiales</taxon>
        <taxon>Pseudonocardiaceae</taxon>
    </lineage>
</organism>
<keyword evidence="1" id="KW-0677">Repeat</keyword>
<evidence type="ECO:0000256" key="1">
    <source>
        <dbReference type="PROSITE-ProRule" id="PRU01251"/>
    </source>
</evidence>
<keyword evidence="3" id="KW-0378">Hydrolase</keyword>
<dbReference type="EMBL" id="JBHSIS010000007">
    <property type="protein sequence ID" value="MFC4855139.1"/>
    <property type="molecule type" value="Genomic_DNA"/>
</dbReference>
<dbReference type="InterPro" id="IPR036628">
    <property type="entry name" value="Clp_N_dom_sf"/>
</dbReference>
<keyword evidence="3" id="KW-0645">Protease</keyword>
<dbReference type="GO" id="GO:0008233">
    <property type="term" value="F:peptidase activity"/>
    <property type="evidence" value="ECO:0007669"/>
    <property type="project" value="UniProtKB-KW"/>
</dbReference>
<keyword evidence="4" id="KW-1185">Reference proteome</keyword>
<dbReference type="InterPro" id="IPR044217">
    <property type="entry name" value="CLPT1/2"/>
</dbReference>
<sequence>MPKVNVYLPDDLADTVKETGLPVSAICQRALEQSVKRVTAIRAIGDLSATDPTAGLTSFTQRAKDVLKLAIGSASGEVGTTDLLRGLLDEGTNLALHVLRTIDIEPAAVASELPPPAEGPASRMSVTAANALELTVVEALTLGHNYVGCEHLLLGLVAEPEGTAGRVLRGRGAETRQVRQVVSAALAGYVHLQANQGGSAALTAAVGKALEPVLRRLDRLEENAGLT</sequence>
<proteinExistence type="predicted"/>
<dbReference type="Gene3D" id="1.10.1780.10">
    <property type="entry name" value="Clp, N-terminal domain"/>
    <property type="match status" value="2"/>
</dbReference>
<dbReference type="Pfam" id="PF02861">
    <property type="entry name" value="Clp_N"/>
    <property type="match status" value="1"/>
</dbReference>
<dbReference type="InterPro" id="IPR004176">
    <property type="entry name" value="Clp_R_N"/>
</dbReference>
<gene>
    <name evidence="3" type="ORF">ACFPCV_16655</name>
</gene>
<feature type="domain" description="Clp R" evidence="2">
    <location>
        <begin position="121"/>
        <end position="227"/>
    </location>
</feature>
<dbReference type="PANTHER" id="PTHR47016:SF5">
    <property type="entry name" value="CLP DOMAIN SUPERFAMILY PROTEIN"/>
    <property type="match status" value="1"/>
</dbReference>
<dbReference type="SUPFAM" id="SSF81923">
    <property type="entry name" value="Double Clp-N motif"/>
    <property type="match status" value="1"/>
</dbReference>
<evidence type="ECO:0000259" key="2">
    <source>
        <dbReference type="PROSITE" id="PS51903"/>
    </source>
</evidence>
<comment type="caution">
    <text evidence="3">The sequence shown here is derived from an EMBL/GenBank/DDBJ whole genome shotgun (WGS) entry which is preliminary data.</text>
</comment>
<dbReference type="Proteomes" id="UP001595859">
    <property type="component" value="Unassembled WGS sequence"/>
</dbReference>
<reference evidence="4" key="1">
    <citation type="journal article" date="2019" name="Int. J. Syst. Evol. Microbiol.">
        <title>The Global Catalogue of Microorganisms (GCM) 10K type strain sequencing project: providing services to taxonomists for standard genome sequencing and annotation.</title>
        <authorList>
            <consortium name="The Broad Institute Genomics Platform"/>
            <consortium name="The Broad Institute Genome Sequencing Center for Infectious Disease"/>
            <person name="Wu L."/>
            <person name="Ma J."/>
        </authorList>
    </citation>
    <scope>NUCLEOTIDE SEQUENCE [LARGE SCALE GENOMIC DNA]</scope>
    <source>
        <strain evidence="4">ZS-22-S1</strain>
    </source>
</reference>
<protein>
    <submittedName>
        <fullName evidence="3">Clp protease N-terminal domain-containing protein</fullName>
    </submittedName>
</protein>
<dbReference type="PROSITE" id="PS51903">
    <property type="entry name" value="CLP_R"/>
    <property type="match status" value="1"/>
</dbReference>
<accession>A0ABV9S2L5</accession>
<name>A0ABV9S2L5_9PSEU</name>
<evidence type="ECO:0000313" key="3">
    <source>
        <dbReference type="EMBL" id="MFC4855139.1"/>
    </source>
</evidence>